<dbReference type="RefSeq" id="WP_136779743.1">
    <property type="nucleotide sequence ID" value="NZ_SUPK01000016.1"/>
</dbReference>
<dbReference type="EMBL" id="SUPK01000016">
    <property type="protein sequence ID" value="TJY37670.1"/>
    <property type="molecule type" value="Genomic_DNA"/>
</dbReference>
<evidence type="ECO:0000313" key="4">
    <source>
        <dbReference type="Proteomes" id="UP000309673"/>
    </source>
</evidence>
<gene>
    <name evidence="3" type="ORF">E5161_20510</name>
</gene>
<accession>A0A4U0F0C9</accession>
<keyword evidence="4" id="KW-1185">Reference proteome</keyword>
<organism evidence="3 4">
    <name type="scientific">Cohnella pontilimi</name>
    <dbReference type="NCBI Taxonomy" id="2564100"/>
    <lineage>
        <taxon>Bacteria</taxon>
        <taxon>Bacillati</taxon>
        <taxon>Bacillota</taxon>
        <taxon>Bacilli</taxon>
        <taxon>Bacillales</taxon>
        <taxon>Paenibacillaceae</taxon>
        <taxon>Cohnella</taxon>
    </lineage>
</organism>
<dbReference type="PROSITE" id="PS51257">
    <property type="entry name" value="PROKAR_LIPOPROTEIN"/>
    <property type="match status" value="1"/>
</dbReference>
<evidence type="ECO:0008006" key="5">
    <source>
        <dbReference type="Google" id="ProtNLM"/>
    </source>
</evidence>
<proteinExistence type="predicted"/>
<evidence type="ECO:0000256" key="1">
    <source>
        <dbReference type="SAM" id="MobiDB-lite"/>
    </source>
</evidence>
<name>A0A4U0F0C9_9BACL</name>
<dbReference type="OrthoDB" id="2039672at2"/>
<sequence length="216" mass="23997">MKDIRKSAVVILLAFVVMTVLAACQGKQDDSPAPTSTASTPASSSDSEVIKEGTIKKDDNVILKELSFVYMDHNIALSDIVDDDKLEGMLGKAEEKKSHTYSANDGTNMDPLIGFTENQYNFPGLVIKTINASEDKKFFIFSIEITSSKFATVRNIKVGDSVEKLKEAYPEGYLIGNGAPEEEDVFRYEPVNYVDFMNFHIKDAKIESIRISTLLY</sequence>
<keyword evidence="2" id="KW-0732">Signal</keyword>
<dbReference type="Proteomes" id="UP000309673">
    <property type="component" value="Unassembled WGS sequence"/>
</dbReference>
<evidence type="ECO:0000313" key="3">
    <source>
        <dbReference type="EMBL" id="TJY37670.1"/>
    </source>
</evidence>
<feature type="region of interest" description="Disordered" evidence="1">
    <location>
        <begin position="27"/>
        <end position="49"/>
    </location>
</feature>
<comment type="caution">
    <text evidence="3">The sequence shown here is derived from an EMBL/GenBank/DDBJ whole genome shotgun (WGS) entry which is preliminary data.</text>
</comment>
<reference evidence="3 4" key="1">
    <citation type="submission" date="2019-04" db="EMBL/GenBank/DDBJ databases">
        <title>Cohnella sp. nov., isolated from soil.</title>
        <authorList>
            <person name="Kim W."/>
        </authorList>
    </citation>
    <scope>NUCLEOTIDE SEQUENCE [LARGE SCALE GENOMIC DNA]</scope>
    <source>
        <strain evidence="3 4">CAU 1483</strain>
    </source>
</reference>
<feature type="compositionally biased region" description="Low complexity" evidence="1">
    <location>
        <begin position="31"/>
        <end position="47"/>
    </location>
</feature>
<feature type="chain" id="PRO_5020394246" description="Lipoprotein" evidence="2">
    <location>
        <begin position="23"/>
        <end position="216"/>
    </location>
</feature>
<evidence type="ECO:0000256" key="2">
    <source>
        <dbReference type="SAM" id="SignalP"/>
    </source>
</evidence>
<feature type="signal peptide" evidence="2">
    <location>
        <begin position="1"/>
        <end position="22"/>
    </location>
</feature>
<dbReference type="AlphaFoldDB" id="A0A4U0F0C9"/>
<protein>
    <recommendedName>
        <fullName evidence="5">Lipoprotein</fullName>
    </recommendedName>
</protein>